<reference evidence="3 4" key="1">
    <citation type="journal article" date="2020" name="Nature">
        <title>Bacterial chemolithoautotrophy via manganese oxidation.</title>
        <authorList>
            <person name="Yu H."/>
            <person name="Leadbetter J.R."/>
        </authorList>
    </citation>
    <scope>NUCLEOTIDE SEQUENCE [LARGE SCALE GENOMIC DNA]</scope>
    <source>
        <strain evidence="3 4">Mn-1</strain>
    </source>
</reference>
<organism evidence="3 4">
    <name type="scientific">Candidatus Manganitrophus noduliformans</name>
    <dbReference type="NCBI Taxonomy" id="2606439"/>
    <lineage>
        <taxon>Bacteria</taxon>
        <taxon>Pseudomonadati</taxon>
        <taxon>Nitrospirota</taxon>
        <taxon>Nitrospiria</taxon>
        <taxon>Candidatus Troglogloeales</taxon>
        <taxon>Candidatus Manganitrophaceae</taxon>
        <taxon>Candidatus Manganitrophus</taxon>
    </lineage>
</organism>
<sequence>MKQKETALLLILFLLFAACNKKEANYMEEVSGPPPAPQAQQVQRGDHPSTNRPSDVPDLSNAEIFIPDSVKGKWKAVKLMVEDKQTHQITEHTINLGEEYTLPDSTVKVKVGEFLPDLIIQGTVFTSVSNELKNPAVRVIISENGKELFKGWLFSLFPTMHPFQHPRFAVTLKDVVSA</sequence>
<protein>
    <submittedName>
        <fullName evidence="3">DUF2155 domain-containing protein</fullName>
    </submittedName>
</protein>
<dbReference type="InterPro" id="IPR019225">
    <property type="entry name" value="DUF2155"/>
</dbReference>
<comment type="caution">
    <text evidence="3">The sequence shown here is derived from an EMBL/GenBank/DDBJ whole genome shotgun (WGS) entry which is preliminary data.</text>
</comment>
<feature type="chain" id="PRO_5031189027" evidence="2">
    <location>
        <begin position="25"/>
        <end position="178"/>
    </location>
</feature>
<dbReference type="AlphaFoldDB" id="A0A7X6DMM9"/>
<feature type="region of interest" description="Disordered" evidence="1">
    <location>
        <begin position="27"/>
        <end position="60"/>
    </location>
</feature>
<evidence type="ECO:0000313" key="3">
    <source>
        <dbReference type="EMBL" id="NKE69738.1"/>
    </source>
</evidence>
<evidence type="ECO:0000256" key="2">
    <source>
        <dbReference type="SAM" id="SignalP"/>
    </source>
</evidence>
<accession>A0A7X6DMM9</accession>
<gene>
    <name evidence="3" type="ORF">MNODULE_03125</name>
</gene>
<dbReference type="Proteomes" id="UP000534783">
    <property type="component" value="Unassembled WGS sequence"/>
</dbReference>
<feature type="signal peptide" evidence="2">
    <location>
        <begin position="1"/>
        <end position="24"/>
    </location>
</feature>
<dbReference type="EMBL" id="VTOW01000001">
    <property type="protein sequence ID" value="NKE69738.1"/>
    <property type="molecule type" value="Genomic_DNA"/>
</dbReference>
<dbReference type="PROSITE" id="PS51257">
    <property type="entry name" value="PROKAR_LIPOPROTEIN"/>
    <property type="match status" value="1"/>
</dbReference>
<dbReference type="Pfam" id="PF09923">
    <property type="entry name" value="DUF2155"/>
    <property type="match status" value="1"/>
</dbReference>
<evidence type="ECO:0000313" key="4">
    <source>
        <dbReference type="Proteomes" id="UP000534783"/>
    </source>
</evidence>
<name>A0A7X6DMM9_9BACT</name>
<proteinExistence type="predicted"/>
<keyword evidence="2" id="KW-0732">Signal</keyword>
<keyword evidence="4" id="KW-1185">Reference proteome</keyword>
<evidence type="ECO:0000256" key="1">
    <source>
        <dbReference type="SAM" id="MobiDB-lite"/>
    </source>
</evidence>
<dbReference type="RefSeq" id="WP_168058024.1">
    <property type="nucleotide sequence ID" value="NZ_VTOW01000001.1"/>
</dbReference>